<evidence type="ECO:0000256" key="3">
    <source>
        <dbReference type="ARBA" id="ARBA00012438"/>
    </source>
</evidence>
<evidence type="ECO:0000259" key="10">
    <source>
        <dbReference type="PROSITE" id="PS50109"/>
    </source>
</evidence>
<dbReference type="Pfam" id="PF00512">
    <property type="entry name" value="HisKA"/>
    <property type="match status" value="1"/>
</dbReference>
<evidence type="ECO:0000256" key="6">
    <source>
        <dbReference type="ARBA" id="ARBA00022741"/>
    </source>
</evidence>
<feature type="transmembrane region" description="Helical" evidence="9">
    <location>
        <begin position="95"/>
        <end position="122"/>
    </location>
</feature>
<keyword evidence="9" id="KW-1133">Transmembrane helix</keyword>
<dbReference type="Pfam" id="PF25323">
    <property type="entry name" value="6TM_PilS"/>
    <property type="match status" value="1"/>
</dbReference>
<feature type="transmembrane region" description="Helical" evidence="9">
    <location>
        <begin position="158"/>
        <end position="180"/>
    </location>
</feature>
<dbReference type="RefSeq" id="WP_121093652.1">
    <property type="nucleotide sequence ID" value="NZ_UIHC01000007.1"/>
</dbReference>
<dbReference type="OrthoDB" id="9785252at2"/>
<dbReference type="PANTHER" id="PTHR44936:SF10">
    <property type="entry name" value="SENSOR PROTEIN RSTB"/>
    <property type="match status" value="1"/>
</dbReference>
<keyword evidence="9" id="KW-0472">Membrane</keyword>
<dbReference type="SUPFAM" id="SSF55874">
    <property type="entry name" value="ATPase domain of HSP90 chaperone/DNA topoisomerase II/histidine kinase"/>
    <property type="match status" value="1"/>
</dbReference>
<dbReference type="SMART" id="SM00387">
    <property type="entry name" value="HATPase_c"/>
    <property type="match status" value="1"/>
</dbReference>
<dbReference type="Gene3D" id="1.10.287.130">
    <property type="match status" value="1"/>
</dbReference>
<dbReference type="PANTHER" id="PTHR44936">
    <property type="entry name" value="SENSOR PROTEIN CREC"/>
    <property type="match status" value="1"/>
</dbReference>
<dbReference type="Proteomes" id="UP000272908">
    <property type="component" value="Unassembled WGS sequence"/>
</dbReference>
<dbReference type="GO" id="GO:0005524">
    <property type="term" value="F:ATP binding"/>
    <property type="evidence" value="ECO:0007669"/>
    <property type="project" value="UniProtKB-KW"/>
</dbReference>
<keyword evidence="4" id="KW-1003">Cell membrane</keyword>
<dbReference type="NCBIfam" id="NF033792">
    <property type="entry name" value="ActS_PrrB_HisK"/>
    <property type="match status" value="1"/>
</dbReference>
<dbReference type="Gene3D" id="3.30.565.10">
    <property type="entry name" value="Histidine kinase-like ATPase, C-terminal domain"/>
    <property type="match status" value="1"/>
</dbReference>
<dbReference type="NCBIfam" id="NF045988">
    <property type="entry name" value="HisKinRegBRhodob"/>
    <property type="match status" value="1"/>
</dbReference>
<keyword evidence="8" id="KW-0067">ATP-binding</keyword>
<dbReference type="EC" id="2.7.13.3" evidence="3"/>
<dbReference type="InterPro" id="IPR005467">
    <property type="entry name" value="His_kinase_dom"/>
</dbReference>
<keyword evidence="12" id="KW-1185">Reference proteome</keyword>
<dbReference type="InterPro" id="IPR003594">
    <property type="entry name" value="HATPase_dom"/>
</dbReference>
<dbReference type="GO" id="GO:0000155">
    <property type="term" value="F:phosphorelay sensor kinase activity"/>
    <property type="evidence" value="ECO:0007669"/>
    <property type="project" value="InterPro"/>
</dbReference>
<dbReference type="AlphaFoldDB" id="A0A3B0MTY0"/>
<dbReference type="GO" id="GO:0005886">
    <property type="term" value="C:plasma membrane"/>
    <property type="evidence" value="ECO:0007669"/>
    <property type="project" value="UniProtKB-SubCell"/>
</dbReference>
<feature type="transmembrane region" description="Helical" evidence="9">
    <location>
        <begin position="128"/>
        <end position="146"/>
    </location>
</feature>
<dbReference type="Pfam" id="PF02518">
    <property type="entry name" value="HATPase_c"/>
    <property type="match status" value="1"/>
</dbReference>
<proteinExistence type="predicted"/>
<keyword evidence="5 11" id="KW-0808">Transferase</keyword>
<dbReference type="SUPFAM" id="SSF47384">
    <property type="entry name" value="Homodimeric domain of signal transducing histidine kinase"/>
    <property type="match status" value="1"/>
</dbReference>
<protein>
    <recommendedName>
        <fullName evidence="3">histidine kinase</fullName>
        <ecNumber evidence="3">2.7.13.3</ecNumber>
    </recommendedName>
</protein>
<dbReference type="InterPro" id="IPR036097">
    <property type="entry name" value="HisK_dim/P_sf"/>
</dbReference>
<dbReference type="PROSITE" id="PS50109">
    <property type="entry name" value="HIS_KIN"/>
    <property type="match status" value="1"/>
</dbReference>
<dbReference type="InterPro" id="IPR047770">
    <property type="entry name" value="RegB"/>
</dbReference>
<dbReference type="EMBL" id="UIHC01000007">
    <property type="protein sequence ID" value="SUZ31366.1"/>
    <property type="molecule type" value="Genomic_DNA"/>
</dbReference>
<evidence type="ECO:0000256" key="1">
    <source>
        <dbReference type="ARBA" id="ARBA00000085"/>
    </source>
</evidence>
<sequence>MDPTFGEITQDNRTEWVRLRTLAYVRLLALSGQIAALVVGQLTFGLRFDNGLVALVIGAAGVSILLSLFLYPAAKRLSDTEASLTFLFDIAQLSLLLYLTGGITNPFALLVMAPVAVAAMALRPRSTLLLSLVAIALITLVSITYRPLRFADGTMLDVAPILTFGHWAAIVIGIAFQAFYAQRVAAEANSMADALLAAQMALSREQKLTDLGGVVAATAHELGTPLATIKLVSAELAEELGDRPDLAEDARLLVQQADRCRTILQSMGRSGKDDTMMRRAPLEAVLHEAAEPHLDRGKQVHFLLQPGDGADDMQPLVQRRPELIHGLRNLIQNAVDFAASEVWVDASWTAQTLRIRIIDDGPGFSAQVLGSIGEPFIGRGRDPNRPKRRPGYAGMGLGMFIAKTLLERTGARLEFLNCDGQIKTLPGHPVLNGALIDLTWPLPRIAVDPTETLPQNAPVAN</sequence>
<evidence type="ECO:0000313" key="12">
    <source>
        <dbReference type="Proteomes" id="UP000272908"/>
    </source>
</evidence>
<dbReference type="InterPro" id="IPR003661">
    <property type="entry name" value="HisK_dim/P_dom"/>
</dbReference>
<accession>A0A3B0MTY0</accession>
<evidence type="ECO:0000256" key="4">
    <source>
        <dbReference type="ARBA" id="ARBA00022475"/>
    </source>
</evidence>
<name>A0A3B0MTY0_9RHOB</name>
<reference evidence="12" key="1">
    <citation type="submission" date="2018-08" db="EMBL/GenBank/DDBJ databases">
        <authorList>
            <person name="Rodrigo-Torres L."/>
            <person name="Arahal R. D."/>
            <person name="Lucena T."/>
        </authorList>
    </citation>
    <scope>NUCLEOTIDE SEQUENCE [LARGE SCALE GENOMIC DNA]</scope>
    <source>
        <strain evidence="12">CECT 7235</strain>
    </source>
</reference>
<dbReference type="CDD" id="cd00082">
    <property type="entry name" value="HisKA"/>
    <property type="match status" value="1"/>
</dbReference>
<evidence type="ECO:0000313" key="11">
    <source>
        <dbReference type="EMBL" id="SUZ31366.1"/>
    </source>
</evidence>
<dbReference type="InterPro" id="IPR036890">
    <property type="entry name" value="HATPase_C_sf"/>
</dbReference>
<evidence type="ECO:0000256" key="7">
    <source>
        <dbReference type="ARBA" id="ARBA00022777"/>
    </source>
</evidence>
<gene>
    <name evidence="11" type="primary">regB</name>
    <name evidence="11" type="ORF">ROE7235_01107</name>
</gene>
<keyword evidence="9" id="KW-0812">Transmembrane</keyword>
<comment type="catalytic activity">
    <reaction evidence="1">
        <text>ATP + protein L-histidine = ADP + protein N-phospho-L-histidine.</text>
        <dbReference type="EC" id="2.7.13.3"/>
    </reaction>
</comment>
<dbReference type="SMART" id="SM00388">
    <property type="entry name" value="HisKA"/>
    <property type="match status" value="1"/>
</dbReference>
<evidence type="ECO:0000256" key="2">
    <source>
        <dbReference type="ARBA" id="ARBA00004651"/>
    </source>
</evidence>
<dbReference type="InterPro" id="IPR050980">
    <property type="entry name" value="2C_sensor_his_kinase"/>
</dbReference>
<keyword evidence="6" id="KW-0547">Nucleotide-binding</keyword>
<organism evidence="11 12">
    <name type="scientific">Roseinatronobacter ekhonensis</name>
    <dbReference type="NCBI Taxonomy" id="254356"/>
    <lineage>
        <taxon>Bacteria</taxon>
        <taxon>Pseudomonadati</taxon>
        <taxon>Pseudomonadota</taxon>
        <taxon>Alphaproteobacteria</taxon>
        <taxon>Rhodobacterales</taxon>
        <taxon>Paracoccaceae</taxon>
        <taxon>Roseinatronobacter</taxon>
    </lineage>
</organism>
<keyword evidence="7 11" id="KW-0418">Kinase</keyword>
<feature type="transmembrane region" description="Helical" evidence="9">
    <location>
        <begin position="23"/>
        <end position="46"/>
    </location>
</feature>
<feature type="transmembrane region" description="Helical" evidence="9">
    <location>
        <begin position="52"/>
        <end position="74"/>
    </location>
</feature>
<evidence type="ECO:0000256" key="8">
    <source>
        <dbReference type="ARBA" id="ARBA00022840"/>
    </source>
</evidence>
<evidence type="ECO:0000256" key="5">
    <source>
        <dbReference type="ARBA" id="ARBA00022679"/>
    </source>
</evidence>
<feature type="domain" description="Histidine kinase" evidence="10">
    <location>
        <begin position="217"/>
        <end position="444"/>
    </location>
</feature>
<comment type="subcellular location">
    <subcellularLocation>
        <location evidence="2">Cell membrane</location>
        <topology evidence="2">Multi-pass membrane protein</topology>
    </subcellularLocation>
</comment>
<evidence type="ECO:0000256" key="9">
    <source>
        <dbReference type="SAM" id="Phobius"/>
    </source>
</evidence>